<gene>
    <name evidence="5" type="ORF">JL102_04605</name>
</gene>
<dbReference type="Gene3D" id="2.60.40.10">
    <property type="entry name" value="Immunoglobulins"/>
    <property type="match status" value="1"/>
</dbReference>
<dbReference type="SUPFAM" id="SSF49299">
    <property type="entry name" value="PKD domain"/>
    <property type="match status" value="1"/>
</dbReference>
<reference evidence="5" key="1">
    <citation type="submission" date="2021-01" db="EMBL/GenBank/DDBJ databases">
        <title>Fulvivirga kasyanovii gen. nov., sp nov., a novel member of the phylum Bacteroidetes isolated from seawater in a mussel farm.</title>
        <authorList>
            <person name="Zhao L.-H."/>
            <person name="Wang Z.-J."/>
        </authorList>
    </citation>
    <scope>NUCLEOTIDE SEQUENCE</scope>
    <source>
        <strain evidence="5">2943</strain>
    </source>
</reference>
<dbReference type="InterPro" id="IPR000757">
    <property type="entry name" value="Beta-glucanase-like"/>
</dbReference>
<dbReference type="Pfam" id="PF00722">
    <property type="entry name" value="Glyco_hydro_16"/>
    <property type="match status" value="1"/>
</dbReference>
<dbReference type="InterPro" id="IPR013783">
    <property type="entry name" value="Ig-like_fold"/>
</dbReference>
<accession>A0A937F6Y9</accession>
<dbReference type="PROSITE" id="PS51257">
    <property type="entry name" value="PROKAR_LIPOPROTEIN"/>
    <property type="match status" value="1"/>
</dbReference>
<comment type="similarity">
    <text evidence="1">Belongs to the glycosyl hydrolase 16 family.</text>
</comment>
<comment type="caution">
    <text evidence="5">The sequence shown here is derived from an EMBL/GenBank/DDBJ whole genome shotgun (WGS) entry which is preliminary data.</text>
</comment>
<keyword evidence="2" id="KW-0732">Signal</keyword>
<dbReference type="InterPro" id="IPR000601">
    <property type="entry name" value="PKD_dom"/>
</dbReference>
<evidence type="ECO:0000313" key="5">
    <source>
        <dbReference type="EMBL" id="MBL3655399.1"/>
    </source>
</evidence>
<dbReference type="EMBL" id="JAESIY010000002">
    <property type="protein sequence ID" value="MBL3655399.1"/>
    <property type="molecule type" value="Genomic_DNA"/>
</dbReference>
<dbReference type="PANTHER" id="PTHR10963">
    <property type="entry name" value="GLYCOSYL HYDROLASE-RELATED"/>
    <property type="match status" value="1"/>
</dbReference>
<name>A0A937F6Y9_9BACT</name>
<dbReference type="GO" id="GO:0005975">
    <property type="term" value="P:carbohydrate metabolic process"/>
    <property type="evidence" value="ECO:0007669"/>
    <property type="project" value="InterPro"/>
</dbReference>
<evidence type="ECO:0000259" key="4">
    <source>
        <dbReference type="PROSITE" id="PS51762"/>
    </source>
</evidence>
<dbReference type="GO" id="GO:0004553">
    <property type="term" value="F:hydrolase activity, hydrolyzing O-glycosyl compounds"/>
    <property type="evidence" value="ECO:0007669"/>
    <property type="project" value="InterPro"/>
</dbReference>
<dbReference type="Pfam" id="PF00801">
    <property type="entry name" value="PKD"/>
    <property type="match status" value="1"/>
</dbReference>
<evidence type="ECO:0000313" key="6">
    <source>
        <dbReference type="Proteomes" id="UP000659388"/>
    </source>
</evidence>
<feature type="signal peptide" evidence="2">
    <location>
        <begin position="1"/>
        <end position="19"/>
    </location>
</feature>
<feature type="domain" description="GH16" evidence="4">
    <location>
        <begin position="123"/>
        <end position="375"/>
    </location>
</feature>
<sequence length="375" mass="41816">MKKNLLMVCLCLLVVMACGEDNDDPEAMAPSGLELNYTLSGSDNVTFTATAQNANYFTFQFGDKENEPITRADNGIVSHTYGAPGKYEVIARAHASSTVFSETSVTVEITLPGGEDDGGDFQIPTTGYSTPESYEGMTLAWKDEFDGDALNESDWTFEMGNGDNGWGNQELQYYQKNNTTVKDGMLIIEARKESQGGYDYTSSRIITKGKKSFKYGRVDIRAALPQGQGIWPALWMLGSNYDDVSWPRCGEIDIMEMVGGEGKDNTVYSTLHWYAESKEIKADYGQSTTLSSGIFADEFHVFSLVWDAEKIVSYVDDKQFFVIDITPDDLSEFHQNFFFIFNVAVGGLWPGSPNATTNFPQRMVVDYVRVFQKEK</sequence>
<proteinExistence type="inferred from homology"/>
<dbReference type="InterPro" id="IPR035986">
    <property type="entry name" value="PKD_dom_sf"/>
</dbReference>
<dbReference type="PROSITE" id="PS51762">
    <property type="entry name" value="GH16_2"/>
    <property type="match status" value="1"/>
</dbReference>
<dbReference type="InterPro" id="IPR050546">
    <property type="entry name" value="Glycosyl_Hydrlase_16"/>
</dbReference>
<feature type="domain" description="PKD" evidence="3">
    <location>
        <begin position="57"/>
        <end position="116"/>
    </location>
</feature>
<dbReference type="AlphaFoldDB" id="A0A937F6Y9"/>
<dbReference type="PANTHER" id="PTHR10963:SF55">
    <property type="entry name" value="GLYCOSIDE HYDROLASE FAMILY 16 PROTEIN"/>
    <property type="match status" value="1"/>
</dbReference>
<dbReference type="Gene3D" id="2.60.120.200">
    <property type="match status" value="1"/>
</dbReference>
<dbReference type="SUPFAM" id="SSF49899">
    <property type="entry name" value="Concanavalin A-like lectins/glucanases"/>
    <property type="match status" value="1"/>
</dbReference>
<dbReference type="PROSITE" id="PS50093">
    <property type="entry name" value="PKD"/>
    <property type="match status" value="1"/>
</dbReference>
<keyword evidence="6" id="KW-1185">Reference proteome</keyword>
<dbReference type="CDD" id="cd08023">
    <property type="entry name" value="GH16_laminarinase_like"/>
    <property type="match status" value="1"/>
</dbReference>
<protein>
    <submittedName>
        <fullName evidence="5">Family 16 glycosylhydrolase</fullName>
    </submittedName>
</protein>
<dbReference type="InterPro" id="IPR013320">
    <property type="entry name" value="ConA-like_dom_sf"/>
</dbReference>
<evidence type="ECO:0000259" key="3">
    <source>
        <dbReference type="PROSITE" id="PS50093"/>
    </source>
</evidence>
<organism evidence="5 6">
    <name type="scientific">Fulvivirga sediminis</name>
    <dbReference type="NCBI Taxonomy" id="2803949"/>
    <lineage>
        <taxon>Bacteria</taxon>
        <taxon>Pseudomonadati</taxon>
        <taxon>Bacteroidota</taxon>
        <taxon>Cytophagia</taxon>
        <taxon>Cytophagales</taxon>
        <taxon>Fulvivirgaceae</taxon>
        <taxon>Fulvivirga</taxon>
    </lineage>
</organism>
<feature type="chain" id="PRO_5037922745" evidence="2">
    <location>
        <begin position="20"/>
        <end position="375"/>
    </location>
</feature>
<evidence type="ECO:0000256" key="1">
    <source>
        <dbReference type="ARBA" id="ARBA00006865"/>
    </source>
</evidence>
<dbReference type="Proteomes" id="UP000659388">
    <property type="component" value="Unassembled WGS sequence"/>
</dbReference>
<evidence type="ECO:0000256" key="2">
    <source>
        <dbReference type="SAM" id="SignalP"/>
    </source>
</evidence>